<proteinExistence type="predicted"/>
<dbReference type="SUPFAM" id="SSF55785">
    <property type="entry name" value="PYP-like sensor domain (PAS domain)"/>
    <property type="match status" value="2"/>
</dbReference>
<dbReference type="RefSeq" id="WP_064482401.1">
    <property type="nucleotide sequence ID" value="NZ_CP015641.1"/>
</dbReference>
<dbReference type="CDD" id="cd01949">
    <property type="entry name" value="GGDEF"/>
    <property type="match status" value="1"/>
</dbReference>
<dbReference type="InterPro" id="IPR001610">
    <property type="entry name" value="PAC"/>
</dbReference>
<dbReference type="NCBIfam" id="TIGR00229">
    <property type="entry name" value="sensory_box"/>
    <property type="match status" value="1"/>
</dbReference>
<feature type="domain" description="GGDEF" evidence="4">
    <location>
        <begin position="463"/>
        <end position="596"/>
    </location>
</feature>
<sequence>MAQPDLQSRLAFTLQSAGLLEWYVELDDSLNDTQATVEAVTHALDACALGSTSLTEFLEHIHPDDRDPVAEHVAVALSTGDEVRFDCRVLVGDSSVQMVSVTGRSTAHPELRALHFVSQDVTDCRRSEAIAEGQMRSLELAVAGAPLTEVLVELTRSAQRQSAGTIRAAIMRLDEDGRLRFVEASSLPSDFVAALDAMDAGSDETTCSVSVRTCKPSVAVDIGSDPYWATHRDKALENGLRACWSTPVLSDGGEVMGTIACYSTVCAAPSSLEQEGITLLANTAALVVQRDRANRARVKVERKMAANERRFRGLVRATNSLVWSTSPLVDIVEPQPDWIEFTGQTFEQSRGKGWLEAVHPEDRAELESVMEEMRSVYTNKRAEYRIRRADGEYRHMSGHAVPIFDDRGNMKEWSGGLTDITDRKQVEHRLHHMATHDSLTGLPNRTYLNDHLRELVNFIPENQQLMIMLIDLDRFKEVNDSMGHGYGDVLLVQIAHRLREALPSGDLVARLGGDEFVVVAHLPDGVRSAERLAADLLRAIQVPCDVLGTRYYPSASMGMCLYPDPDTSIDELLQHADIAMYRAKDAGGTGMQFFSAEMSIETKNRMALELDLREALERNEFVLHYQPRICLDDDIACGVEALIRWNHPSKGLVSPAVFIPIAETTGLICKIGNWVLQQACKDIQQLTERIGTELMLSVNVSPVQLKSPTLCSEVSGALQAAGMDTHRLELELTESGLIEDTDASHQLLRNLRTIGVRLAIDDFGTGYAGIAYLRQYPIDVVKLDRTFLCPTAKADNCLDFIKAVTEMCHSLGMRVVAEGVEDADMLRQLMRSACDEAQGYLFAKPMPLAQLGDYIIDRRAS</sequence>
<dbReference type="AlphaFoldDB" id="A0A172WVD9"/>
<gene>
    <name evidence="5" type="ORF">PS273GM_20660</name>
</gene>
<dbReference type="SMART" id="SM00267">
    <property type="entry name" value="GGDEF"/>
    <property type="match status" value="1"/>
</dbReference>
<evidence type="ECO:0000259" key="2">
    <source>
        <dbReference type="PROSITE" id="PS50113"/>
    </source>
</evidence>
<feature type="domain" description="PAC" evidence="2">
    <location>
        <begin position="380"/>
        <end position="432"/>
    </location>
</feature>
<dbReference type="PROSITE" id="PS50883">
    <property type="entry name" value="EAL"/>
    <property type="match status" value="1"/>
</dbReference>
<dbReference type="OrthoDB" id="9804951at2"/>
<dbReference type="Pfam" id="PF00563">
    <property type="entry name" value="EAL"/>
    <property type="match status" value="1"/>
</dbReference>
<dbReference type="Pfam" id="PF00990">
    <property type="entry name" value="GGDEF"/>
    <property type="match status" value="1"/>
</dbReference>
<feature type="domain" description="EAL" evidence="3">
    <location>
        <begin position="605"/>
        <end position="859"/>
    </location>
</feature>
<dbReference type="PROSITE" id="PS50112">
    <property type="entry name" value="PAS"/>
    <property type="match status" value="1"/>
</dbReference>
<dbReference type="InterPro" id="IPR003018">
    <property type="entry name" value="GAF"/>
</dbReference>
<dbReference type="SUPFAM" id="SSF141868">
    <property type="entry name" value="EAL domain-like"/>
    <property type="match status" value="1"/>
</dbReference>
<accession>A0A172WVD9</accession>
<dbReference type="Pfam" id="PF08447">
    <property type="entry name" value="PAS_3"/>
    <property type="match status" value="1"/>
</dbReference>
<dbReference type="InterPro" id="IPR013655">
    <property type="entry name" value="PAS_fold_3"/>
</dbReference>
<evidence type="ECO:0008006" key="7">
    <source>
        <dbReference type="Google" id="ProtNLM"/>
    </source>
</evidence>
<dbReference type="Proteomes" id="UP000077787">
    <property type="component" value="Chromosome"/>
</dbReference>
<evidence type="ECO:0000259" key="3">
    <source>
        <dbReference type="PROSITE" id="PS50883"/>
    </source>
</evidence>
<dbReference type="InterPro" id="IPR029787">
    <property type="entry name" value="Nucleotide_cyclase"/>
</dbReference>
<name>A0A172WVD9_STUST</name>
<dbReference type="FunFam" id="3.30.450.20:FF:000099">
    <property type="entry name" value="Sensory box sensor histidine kinase"/>
    <property type="match status" value="1"/>
</dbReference>
<evidence type="ECO:0000259" key="1">
    <source>
        <dbReference type="PROSITE" id="PS50112"/>
    </source>
</evidence>
<dbReference type="PROSITE" id="PS50113">
    <property type="entry name" value="PAC"/>
    <property type="match status" value="1"/>
</dbReference>
<dbReference type="InterPro" id="IPR000700">
    <property type="entry name" value="PAS-assoc_C"/>
</dbReference>
<dbReference type="SUPFAM" id="SSF55781">
    <property type="entry name" value="GAF domain-like"/>
    <property type="match status" value="1"/>
</dbReference>
<dbReference type="Gene3D" id="3.30.70.270">
    <property type="match status" value="1"/>
</dbReference>
<organism evidence="5 6">
    <name type="scientific">Stutzerimonas stutzeri</name>
    <name type="common">Pseudomonas stutzeri</name>
    <dbReference type="NCBI Taxonomy" id="316"/>
    <lineage>
        <taxon>Bacteria</taxon>
        <taxon>Pseudomonadati</taxon>
        <taxon>Pseudomonadota</taxon>
        <taxon>Gammaproteobacteria</taxon>
        <taxon>Pseudomonadales</taxon>
        <taxon>Pseudomonadaceae</taxon>
        <taxon>Stutzerimonas</taxon>
    </lineage>
</organism>
<dbReference type="PANTHER" id="PTHR44757:SF2">
    <property type="entry name" value="BIOFILM ARCHITECTURE MAINTENANCE PROTEIN MBAA"/>
    <property type="match status" value="1"/>
</dbReference>
<dbReference type="InterPro" id="IPR035919">
    <property type="entry name" value="EAL_sf"/>
</dbReference>
<dbReference type="Gene3D" id="3.20.20.450">
    <property type="entry name" value="EAL domain"/>
    <property type="match status" value="1"/>
</dbReference>
<feature type="domain" description="PAS" evidence="1">
    <location>
        <begin position="307"/>
        <end position="380"/>
    </location>
</feature>
<dbReference type="EMBL" id="CP015641">
    <property type="protein sequence ID" value="ANF27366.1"/>
    <property type="molecule type" value="Genomic_DNA"/>
</dbReference>
<dbReference type="NCBIfam" id="TIGR00254">
    <property type="entry name" value="GGDEF"/>
    <property type="match status" value="1"/>
</dbReference>
<dbReference type="Gene3D" id="3.30.450.40">
    <property type="match status" value="1"/>
</dbReference>
<dbReference type="InterPro" id="IPR001633">
    <property type="entry name" value="EAL_dom"/>
</dbReference>
<dbReference type="InterPro" id="IPR029016">
    <property type="entry name" value="GAF-like_dom_sf"/>
</dbReference>
<dbReference type="Pfam" id="PF13185">
    <property type="entry name" value="GAF_2"/>
    <property type="match status" value="1"/>
</dbReference>
<dbReference type="InterPro" id="IPR035965">
    <property type="entry name" value="PAS-like_dom_sf"/>
</dbReference>
<dbReference type="SMART" id="SM00086">
    <property type="entry name" value="PAC"/>
    <property type="match status" value="1"/>
</dbReference>
<dbReference type="InterPro" id="IPR043128">
    <property type="entry name" value="Rev_trsase/Diguanyl_cyclase"/>
</dbReference>
<dbReference type="PROSITE" id="PS50887">
    <property type="entry name" value="GGDEF"/>
    <property type="match status" value="1"/>
</dbReference>
<evidence type="ECO:0000313" key="5">
    <source>
        <dbReference type="EMBL" id="ANF27366.1"/>
    </source>
</evidence>
<evidence type="ECO:0000259" key="4">
    <source>
        <dbReference type="PROSITE" id="PS50887"/>
    </source>
</evidence>
<dbReference type="SUPFAM" id="SSF55073">
    <property type="entry name" value="Nucleotide cyclase"/>
    <property type="match status" value="1"/>
</dbReference>
<dbReference type="InterPro" id="IPR000014">
    <property type="entry name" value="PAS"/>
</dbReference>
<dbReference type="CDD" id="cd01948">
    <property type="entry name" value="EAL"/>
    <property type="match status" value="1"/>
</dbReference>
<dbReference type="eggNOG" id="COG5001">
    <property type="taxonomic scope" value="Bacteria"/>
</dbReference>
<protein>
    <recommendedName>
        <fullName evidence="7">EAL domain-containing protein</fullName>
    </recommendedName>
</protein>
<dbReference type="CDD" id="cd00130">
    <property type="entry name" value="PAS"/>
    <property type="match status" value="1"/>
</dbReference>
<dbReference type="PANTHER" id="PTHR44757">
    <property type="entry name" value="DIGUANYLATE CYCLASE DGCP"/>
    <property type="match status" value="1"/>
</dbReference>
<evidence type="ECO:0000313" key="6">
    <source>
        <dbReference type="Proteomes" id="UP000077787"/>
    </source>
</evidence>
<dbReference type="InterPro" id="IPR052155">
    <property type="entry name" value="Biofilm_reg_signaling"/>
</dbReference>
<dbReference type="InterPro" id="IPR000160">
    <property type="entry name" value="GGDEF_dom"/>
</dbReference>
<reference evidence="5 6" key="1">
    <citation type="submission" date="2016-05" db="EMBL/GenBank/DDBJ databases">
        <title>Genome sequence of Pseudomonas stutzeri 273 and identification of the exopolysaccharide biosynthesis locus.</title>
        <authorList>
            <person name="Wu S."/>
            <person name="Sun C."/>
        </authorList>
    </citation>
    <scope>NUCLEOTIDE SEQUENCE [LARGE SCALE GENOMIC DNA]</scope>
    <source>
        <strain evidence="5 6">273</strain>
    </source>
</reference>
<dbReference type="Gene3D" id="3.30.450.20">
    <property type="entry name" value="PAS domain"/>
    <property type="match status" value="2"/>
</dbReference>
<dbReference type="SMART" id="SM00052">
    <property type="entry name" value="EAL"/>
    <property type="match status" value="1"/>
</dbReference>